<evidence type="ECO:0000256" key="1">
    <source>
        <dbReference type="ARBA" id="ARBA00004123"/>
    </source>
</evidence>
<dbReference type="EMBL" id="CM004392">
    <property type="protein sequence ID" value="OAY47107.1"/>
    <property type="molecule type" value="Genomic_DNA"/>
</dbReference>
<dbReference type="SUPFAM" id="SSF158639">
    <property type="entry name" value="ENT-like"/>
    <property type="match status" value="1"/>
</dbReference>
<dbReference type="Gramene" id="Manes.06G052800.8.v8.1">
    <property type="protein sequence ID" value="Manes.06G052800.8.v8.1.CDS"/>
    <property type="gene ID" value="Manes.06G052800.v8.1"/>
</dbReference>
<dbReference type="Gramene" id="Manes.06G052800.16.v8.1">
    <property type="protein sequence ID" value="Manes.06G052800.16.v8.1.CDS"/>
    <property type="gene ID" value="Manes.06G052800.v8.1"/>
</dbReference>
<keyword evidence="2" id="KW-0539">Nucleus</keyword>
<dbReference type="GO" id="GO:0005634">
    <property type="term" value="C:nucleus"/>
    <property type="evidence" value="ECO:0007669"/>
    <property type="project" value="UniProtKB-SubCell"/>
</dbReference>
<dbReference type="Gramene" id="Manes.06G052800.2.v8.1">
    <property type="protein sequence ID" value="Manes.06G052800.2.v8.1.CDS"/>
    <property type="gene ID" value="Manes.06G052800.v8.1"/>
</dbReference>
<dbReference type="Pfam" id="PF05641">
    <property type="entry name" value="Agenet"/>
    <property type="match status" value="1"/>
</dbReference>
<dbReference type="InterPro" id="IPR014002">
    <property type="entry name" value="Agenet_dom_plant"/>
</dbReference>
<evidence type="ECO:0000259" key="3">
    <source>
        <dbReference type="PROSITE" id="PS51138"/>
    </source>
</evidence>
<dbReference type="InterPro" id="IPR005491">
    <property type="entry name" value="ENT_dom"/>
</dbReference>
<name>A0A2C9VN26_MANES</name>
<dbReference type="AlphaFoldDB" id="A0A2C9VN26"/>
<dbReference type="PROSITE" id="PS51138">
    <property type="entry name" value="ENT"/>
    <property type="match status" value="1"/>
</dbReference>
<keyword evidence="5" id="KW-1185">Reference proteome</keyword>
<gene>
    <name evidence="4" type="ORF">MANES_06G052800v8</name>
</gene>
<dbReference type="PANTHER" id="PTHR31917:SF5">
    <property type="entry name" value="OS02G0204500 PROTEIN"/>
    <property type="match status" value="1"/>
</dbReference>
<dbReference type="OrthoDB" id="663550at2759"/>
<sequence length="417" mass="47054">MRFKKGSRVEVLCKEGVTSGFWRCAEIICGNGHTYTVRYEGLASTIGGTVGERISRKAIRPCPLLSEVAENWVPGDVVEVFDDFSWKMATVSKVLGKEYFLVRILGSSLEFKVSKFDIRIRQSWQVDKWIVIGKGSGSCEDIGRVENSTLKRKRNSVNNVQMKKTRLNQQVKDDCFPLVNKEKLQESNKLSCKTLKRGPCAYKQVDTYDGNGQKFRTAEKEGRLHQVFATNGSSLPEQVDDVAFPKEMVGENYQTWFSEMDMERRKQTGAVGCSSAIELESNCGVSVTSSVGSCSITGNNFCKLDRCAGFFEDIDRYSSNAESFCQWEYEEENSNFPTKEELAAEIHRLELHAYRCTMEALYASGPLSWEQEALVTNLRLSLHISNDEHLMEGQSRKLVHLTSLMKDSTGVCYIVLV</sequence>
<evidence type="ECO:0000256" key="2">
    <source>
        <dbReference type="ARBA" id="ARBA00023242"/>
    </source>
</evidence>
<dbReference type="STRING" id="3983.A0A2C9VN26"/>
<dbReference type="SMART" id="SM01191">
    <property type="entry name" value="ENT"/>
    <property type="match status" value="1"/>
</dbReference>
<comment type="subcellular location">
    <subcellularLocation>
        <location evidence="1">Nucleus</location>
    </subcellularLocation>
</comment>
<dbReference type="Proteomes" id="UP000091857">
    <property type="component" value="Chromosome 6"/>
</dbReference>
<dbReference type="Gramene" id="Manes.06G052800.13.v8.1">
    <property type="protein sequence ID" value="Manes.06G052800.13.v8.1.CDS"/>
    <property type="gene ID" value="Manes.06G052800.v8.1"/>
</dbReference>
<evidence type="ECO:0000313" key="4">
    <source>
        <dbReference type="EMBL" id="OAY47107.1"/>
    </source>
</evidence>
<dbReference type="Gramene" id="Manes.06G052800.15.v8.1">
    <property type="protein sequence ID" value="Manes.06G052800.15.v8.1.CDS"/>
    <property type="gene ID" value="Manes.06G052800.v8.1"/>
</dbReference>
<dbReference type="Gramene" id="Manes.06G052800.7.v8.1">
    <property type="protein sequence ID" value="Manes.06G052800.7.v8.1.CDS"/>
    <property type="gene ID" value="Manes.06G052800.v8.1"/>
</dbReference>
<comment type="caution">
    <text evidence="4">The sequence shown here is derived from an EMBL/GenBank/DDBJ whole genome shotgun (WGS) entry which is preliminary data.</text>
</comment>
<reference evidence="5" key="1">
    <citation type="journal article" date="2016" name="Nat. Biotechnol.">
        <title>Sequencing wild and cultivated cassava and related species reveals extensive interspecific hybridization and genetic diversity.</title>
        <authorList>
            <person name="Bredeson J.V."/>
            <person name="Lyons J.B."/>
            <person name="Prochnik S.E."/>
            <person name="Wu G.A."/>
            <person name="Ha C.M."/>
            <person name="Edsinger-Gonzales E."/>
            <person name="Grimwood J."/>
            <person name="Schmutz J."/>
            <person name="Rabbi I.Y."/>
            <person name="Egesi C."/>
            <person name="Nauluvula P."/>
            <person name="Lebot V."/>
            <person name="Ndunguru J."/>
            <person name="Mkamilo G."/>
            <person name="Bart R.S."/>
            <person name="Setter T.L."/>
            <person name="Gleadow R.M."/>
            <person name="Kulakow P."/>
            <person name="Ferguson M.E."/>
            <person name="Rounsley S."/>
            <person name="Rokhsar D.S."/>
        </authorList>
    </citation>
    <scope>NUCLEOTIDE SEQUENCE [LARGE SCALE GENOMIC DNA]</scope>
    <source>
        <strain evidence="5">cv. AM560-2</strain>
    </source>
</reference>
<feature type="domain" description="ENT" evidence="3">
    <location>
        <begin position="342"/>
        <end position="417"/>
    </location>
</feature>
<dbReference type="InterPro" id="IPR008395">
    <property type="entry name" value="Agenet-like_dom"/>
</dbReference>
<dbReference type="Gramene" id="Manes.06G052800.14.v8.1">
    <property type="protein sequence ID" value="Manes.06G052800.14.v8.1.CDS"/>
    <property type="gene ID" value="Manes.06G052800.v8.1"/>
</dbReference>
<dbReference type="Gene3D" id="1.10.1240.40">
    <property type="entry name" value="ENT domain"/>
    <property type="match status" value="1"/>
</dbReference>
<dbReference type="SMART" id="SM00743">
    <property type="entry name" value="Agenet"/>
    <property type="match status" value="2"/>
</dbReference>
<organism evidence="4 5">
    <name type="scientific">Manihot esculenta</name>
    <name type="common">Cassava</name>
    <name type="synonym">Jatropha manihot</name>
    <dbReference type="NCBI Taxonomy" id="3983"/>
    <lineage>
        <taxon>Eukaryota</taxon>
        <taxon>Viridiplantae</taxon>
        <taxon>Streptophyta</taxon>
        <taxon>Embryophyta</taxon>
        <taxon>Tracheophyta</taxon>
        <taxon>Spermatophyta</taxon>
        <taxon>Magnoliopsida</taxon>
        <taxon>eudicotyledons</taxon>
        <taxon>Gunneridae</taxon>
        <taxon>Pentapetalae</taxon>
        <taxon>rosids</taxon>
        <taxon>fabids</taxon>
        <taxon>Malpighiales</taxon>
        <taxon>Euphorbiaceae</taxon>
        <taxon>Crotonoideae</taxon>
        <taxon>Manihoteae</taxon>
        <taxon>Manihot</taxon>
    </lineage>
</organism>
<evidence type="ECO:0000313" key="5">
    <source>
        <dbReference type="Proteomes" id="UP000091857"/>
    </source>
</evidence>
<protein>
    <recommendedName>
        <fullName evidence="3">ENT domain-containing protein</fullName>
    </recommendedName>
</protein>
<dbReference type="Gramene" id="Manes.06G052800.12.v8.1">
    <property type="protein sequence ID" value="Manes.06G052800.12.v8.1.CDS"/>
    <property type="gene ID" value="Manes.06G052800.v8.1"/>
</dbReference>
<dbReference type="Pfam" id="PF03735">
    <property type="entry name" value="ENT"/>
    <property type="match status" value="1"/>
</dbReference>
<dbReference type="InterPro" id="IPR036142">
    <property type="entry name" value="ENT_dom-like_sf"/>
</dbReference>
<dbReference type="PANTHER" id="PTHR31917">
    <property type="entry name" value="AGENET DOMAIN-CONTAINING PROTEIN-RELATED"/>
    <property type="match status" value="1"/>
</dbReference>
<proteinExistence type="predicted"/>
<accession>A0A2C9VN26</accession>